<feature type="domain" description="Response regulatory" evidence="3">
    <location>
        <begin position="2"/>
        <end position="120"/>
    </location>
</feature>
<feature type="coiled-coil region" evidence="2">
    <location>
        <begin position="126"/>
        <end position="163"/>
    </location>
</feature>
<dbReference type="AlphaFoldDB" id="A0AAU9DUQ3"/>
<sequence>MKVLLIDDGGLFGKVLRDILITKDLEVVNITQKKDAMKILDEKPDEIGVVILDGGISLNDHIGLINHVKNSDRTEYIPIIFIDSYNEVVNIEEFLNIGVYDYLKKPFDNGIFYLKVKNAIKYYENFKKLKDAKNKIEKMNLNLRENYRRADELNRRLEEKNKILGFLVDARTEELERMTTSLISALENANLYNDENTGKHIIRVSLYAELISEKAGFDKLFSKKIKMYAPLHDIGKVGISDNILKKPGRYTEEEFEEMKKHVTIGYNMIKDSPLPKLAKEIILYHHEKWDGTGYTNGLKGEEIPLAARIVAIADVFDALTTKRTYKEAFSLMKALKILEDGRGKHFDPFLLDIFFDNIDSVLEIREENKDE</sequence>
<evidence type="ECO:0000256" key="1">
    <source>
        <dbReference type="PROSITE-ProRule" id="PRU00169"/>
    </source>
</evidence>
<evidence type="ECO:0000259" key="4">
    <source>
        <dbReference type="PROSITE" id="PS51832"/>
    </source>
</evidence>
<dbReference type="InterPro" id="IPR011006">
    <property type="entry name" value="CheY-like_superfamily"/>
</dbReference>
<dbReference type="PROSITE" id="PS51832">
    <property type="entry name" value="HD_GYP"/>
    <property type="match status" value="1"/>
</dbReference>
<dbReference type="InterPro" id="IPR037522">
    <property type="entry name" value="HD_GYP_dom"/>
</dbReference>
<protein>
    <submittedName>
        <fullName evidence="5">Two-component system response regulator</fullName>
    </submittedName>
</protein>
<evidence type="ECO:0000313" key="6">
    <source>
        <dbReference type="Proteomes" id="UP001321582"/>
    </source>
</evidence>
<accession>A0AAU9DUQ3</accession>
<dbReference type="GO" id="GO:0000160">
    <property type="term" value="P:phosphorelay signal transduction system"/>
    <property type="evidence" value="ECO:0007669"/>
    <property type="project" value="InterPro"/>
</dbReference>
<dbReference type="SMART" id="SM00448">
    <property type="entry name" value="REC"/>
    <property type="match status" value="1"/>
</dbReference>
<dbReference type="SUPFAM" id="SSF109604">
    <property type="entry name" value="HD-domain/PDEase-like"/>
    <property type="match status" value="1"/>
</dbReference>
<dbReference type="Gene3D" id="1.10.3210.10">
    <property type="entry name" value="Hypothetical protein af1432"/>
    <property type="match status" value="1"/>
</dbReference>
<evidence type="ECO:0000259" key="3">
    <source>
        <dbReference type="PROSITE" id="PS50110"/>
    </source>
</evidence>
<dbReference type="Gene3D" id="3.40.50.2300">
    <property type="match status" value="1"/>
</dbReference>
<keyword evidence="2" id="KW-0175">Coiled coil</keyword>
<keyword evidence="1" id="KW-0597">Phosphoprotein</keyword>
<feature type="domain" description="HD-GYP" evidence="4">
    <location>
        <begin position="175"/>
        <end position="370"/>
    </location>
</feature>
<dbReference type="Pfam" id="PF00072">
    <property type="entry name" value="Response_reg"/>
    <property type="match status" value="1"/>
</dbReference>
<dbReference type="KEGG" id="haby:HLVA_03100"/>
<name>A0AAU9DUQ3_9FUSO</name>
<dbReference type="CDD" id="cd00077">
    <property type="entry name" value="HDc"/>
    <property type="match status" value="1"/>
</dbReference>
<dbReference type="InterPro" id="IPR003607">
    <property type="entry name" value="HD/PDEase_dom"/>
</dbReference>
<reference evidence="5 6" key="1">
    <citation type="submission" date="2022-11" db="EMBL/GenBank/DDBJ databases">
        <title>Haliovirga abyssi gen. nov., sp. nov., a mesophilic fermentative bacterium isolated from the Iheya North hydrothermal field and the proposal of Haliovirgaceae fam. nov.</title>
        <authorList>
            <person name="Miyazaki U."/>
            <person name="Tame A."/>
            <person name="Miyazaki J."/>
            <person name="Takai K."/>
            <person name="Sawayama S."/>
            <person name="Kitajima M."/>
            <person name="Okamoto A."/>
            <person name="Nakagawa S."/>
        </authorList>
    </citation>
    <scope>NUCLEOTIDE SEQUENCE [LARGE SCALE GENOMIC DNA]</scope>
    <source>
        <strain evidence="5 6">IC12</strain>
    </source>
</reference>
<dbReference type="PROSITE" id="PS50110">
    <property type="entry name" value="RESPONSE_REGULATORY"/>
    <property type="match status" value="1"/>
</dbReference>
<dbReference type="InterPro" id="IPR052020">
    <property type="entry name" value="Cyclic_di-GMP/3'3'-cGAMP_PDE"/>
</dbReference>
<dbReference type="Pfam" id="PF13487">
    <property type="entry name" value="HD_5"/>
    <property type="match status" value="1"/>
</dbReference>
<dbReference type="RefSeq" id="WP_307904687.1">
    <property type="nucleotide sequence ID" value="NZ_AP027059.1"/>
</dbReference>
<evidence type="ECO:0000313" key="5">
    <source>
        <dbReference type="EMBL" id="BDU49741.1"/>
    </source>
</evidence>
<dbReference type="PANTHER" id="PTHR45228">
    <property type="entry name" value="CYCLIC DI-GMP PHOSPHODIESTERASE TM_0186-RELATED"/>
    <property type="match status" value="1"/>
</dbReference>
<gene>
    <name evidence="5" type="ORF">HLVA_03100</name>
</gene>
<proteinExistence type="predicted"/>
<dbReference type="InterPro" id="IPR001789">
    <property type="entry name" value="Sig_transdc_resp-reg_receiver"/>
</dbReference>
<organism evidence="5 6">
    <name type="scientific">Haliovirga abyssi</name>
    <dbReference type="NCBI Taxonomy" id="2996794"/>
    <lineage>
        <taxon>Bacteria</taxon>
        <taxon>Fusobacteriati</taxon>
        <taxon>Fusobacteriota</taxon>
        <taxon>Fusobacteriia</taxon>
        <taxon>Fusobacteriales</taxon>
        <taxon>Haliovirgaceae</taxon>
        <taxon>Haliovirga</taxon>
    </lineage>
</organism>
<dbReference type="SUPFAM" id="SSF52172">
    <property type="entry name" value="CheY-like"/>
    <property type="match status" value="1"/>
</dbReference>
<evidence type="ECO:0000256" key="2">
    <source>
        <dbReference type="SAM" id="Coils"/>
    </source>
</evidence>
<feature type="modified residue" description="4-aspartylphosphate" evidence="1">
    <location>
        <position position="53"/>
    </location>
</feature>
<dbReference type="Proteomes" id="UP001321582">
    <property type="component" value="Chromosome"/>
</dbReference>
<dbReference type="EMBL" id="AP027059">
    <property type="protein sequence ID" value="BDU49741.1"/>
    <property type="molecule type" value="Genomic_DNA"/>
</dbReference>
<dbReference type="SMART" id="SM00471">
    <property type="entry name" value="HDc"/>
    <property type="match status" value="1"/>
</dbReference>
<keyword evidence="6" id="KW-1185">Reference proteome</keyword>